<dbReference type="PANTHER" id="PTHR11808">
    <property type="entry name" value="TRANS-SULFURATION ENZYME FAMILY MEMBER"/>
    <property type="match status" value="1"/>
</dbReference>
<dbReference type="PANTHER" id="PTHR11808:SF80">
    <property type="entry name" value="CYSTATHIONINE GAMMA-LYASE"/>
    <property type="match status" value="1"/>
</dbReference>
<dbReference type="FunFam" id="3.90.1150.10:FF:000033">
    <property type="entry name" value="Cystathionine gamma-synthase"/>
    <property type="match status" value="1"/>
</dbReference>
<dbReference type="GO" id="GO:0030170">
    <property type="term" value="F:pyridoxal phosphate binding"/>
    <property type="evidence" value="ECO:0007669"/>
    <property type="project" value="InterPro"/>
</dbReference>
<dbReference type="SUPFAM" id="SSF53383">
    <property type="entry name" value="PLP-dependent transferases"/>
    <property type="match status" value="1"/>
</dbReference>
<dbReference type="InterPro" id="IPR015421">
    <property type="entry name" value="PyrdxlP-dep_Trfase_major"/>
</dbReference>
<dbReference type="Gene3D" id="3.90.1150.10">
    <property type="entry name" value="Aspartate Aminotransferase, domain 1"/>
    <property type="match status" value="1"/>
</dbReference>
<accession>A0A1J5TCN5</accession>
<evidence type="ECO:0000313" key="4">
    <source>
        <dbReference type="Proteomes" id="UP000183815"/>
    </source>
</evidence>
<dbReference type="Proteomes" id="UP000183815">
    <property type="component" value="Unassembled WGS sequence"/>
</dbReference>
<dbReference type="Pfam" id="PF01053">
    <property type="entry name" value="Cys_Met_Meta_PP"/>
    <property type="match status" value="1"/>
</dbReference>
<evidence type="ECO:0000256" key="2">
    <source>
        <dbReference type="ARBA" id="ARBA00022898"/>
    </source>
</evidence>
<keyword evidence="2" id="KW-0663">Pyridoxal phosphate</keyword>
<comment type="cofactor">
    <cofactor evidence="1">
        <name>pyridoxal 5'-phosphate</name>
        <dbReference type="ChEBI" id="CHEBI:597326"/>
    </cofactor>
</comment>
<dbReference type="GO" id="GO:0009086">
    <property type="term" value="P:methionine biosynthetic process"/>
    <property type="evidence" value="ECO:0007669"/>
    <property type="project" value="UniProtKB-ARBA"/>
</dbReference>
<dbReference type="FunFam" id="3.40.640.10:FF:000046">
    <property type="entry name" value="Cystathionine gamma-lyase"/>
    <property type="match status" value="1"/>
</dbReference>
<dbReference type="GO" id="GO:0016846">
    <property type="term" value="F:carbon-sulfur lyase activity"/>
    <property type="evidence" value="ECO:0007669"/>
    <property type="project" value="TreeGrafter"/>
</dbReference>
<dbReference type="EMBL" id="MIYU01000021">
    <property type="protein sequence ID" value="OIR14061.1"/>
    <property type="molecule type" value="Genomic_DNA"/>
</dbReference>
<dbReference type="InterPro" id="IPR015424">
    <property type="entry name" value="PyrdxlP-dep_Trfase"/>
</dbReference>
<evidence type="ECO:0008006" key="5">
    <source>
        <dbReference type="Google" id="ProtNLM"/>
    </source>
</evidence>
<dbReference type="InterPro" id="IPR015422">
    <property type="entry name" value="PyrdxlP-dep_Trfase_small"/>
</dbReference>
<name>A0A1J5TCN5_9ARCH</name>
<dbReference type="CDD" id="cd00614">
    <property type="entry name" value="CGS_like"/>
    <property type="match status" value="1"/>
</dbReference>
<dbReference type="GO" id="GO:0005737">
    <property type="term" value="C:cytoplasm"/>
    <property type="evidence" value="ECO:0007669"/>
    <property type="project" value="TreeGrafter"/>
</dbReference>
<evidence type="ECO:0000256" key="1">
    <source>
        <dbReference type="ARBA" id="ARBA00001933"/>
    </source>
</evidence>
<reference evidence="3 4" key="1">
    <citation type="submission" date="2016-08" db="EMBL/GenBank/DDBJ databases">
        <title>New Insights into Marine Group III Euryarchaeota, from dark to light.</title>
        <authorList>
            <person name="Haro-Moreno J.M."/>
            <person name="Rodriguez-Valera F."/>
            <person name="Lopez-Garcia P."/>
            <person name="Moreira D."/>
            <person name="Martin-Cuadrado A.B."/>
        </authorList>
    </citation>
    <scope>NUCLEOTIDE SEQUENCE [LARGE SCALE GENOMIC DNA]</scope>
    <source>
        <strain evidence="3">CG-Bathy1</strain>
    </source>
</reference>
<proteinExistence type="predicted"/>
<sequence>MSKETKAVHAGTNPSKNAVNTPVYLSSTFYLDEKGYQDWANMDPDMMVYTRLNNPSQEAAASKIAALEGAEKGLVFSSGLAAIHATITALMKKGDKMVTTADIYGGTYAMFKEDFTELGIESIFVDLTDLENAKRVFEEEEIKPKIIYLEPISNPTLKIFDIEGAAKMAHEYGALLIVDNTFATPMSLNPIKLGADIVIHSVTKYLNGHSDMVGGAVVGSNELMNEVWKKLVHFGGCLDPHACYLLERGMRTLHVRMERTTENALKIAKWLEAHPKISKVYYPGLESHPQYELSKKMLKMGGGMISFVVGNSDEEGMNMVRKCKIPLEATSLGGVESLIEMPGNTSHMNIPEEERKEIGIVPGFVRLSVGIENVDDLIADFSNALDSN</sequence>
<dbReference type="InterPro" id="IPR000277">
    <property type="entry name" value="Cys/Met-Metab_PyrdxlP-dep_enz"/>
</dbReference>
<dbReference type="GO" id="GO:0019346">
    <property type="term" value="P:transsulfuration"/>
    <property type="evidence" value="ECO:0007669"/>
    <property type="project" value="InterPro"/>
</dbReference>
<comment type="caution">
    <text evidence="3">The sequence shown here is derived from an EMBL/GenBank/DDBJ whole genome shotgun (WGS) entry which is preliminary data.</text>
</comment>
<gene>
    <name evidence="3" type="ORF">BEU04_03565</name>
</gene>
<evidence type="ECO:0000313" key="3">
    <source>
        <dbReference type="EMBL" id="OIR14061.1"/>
    </source>
</evidence>
<dbReference type="Gene3D" id="3.40.640.10">
    <property type="entry name" value="Type I PLP-dependent aspartate aminotransferase-like (Major domain)"/>
    <property type="match status" value="1"/>
</dbReference>
<dbReference type="PIRSF" id="PIRSF001434">
    <property type="entry name" value="CGS"/>
    <property type="match status" value="1"/>
</dbReference>
<organism evidence="3 4">
    <name type="scientific">Marine Group III euryarchaeote CG-Bathy1</name>
    <dbReference type="NCBI Taxonomy" id="1889001"/>
    <lineage>
        <taxon>Archaea</taxon>
        <taxon>Methanobacteriati</taxon>
        <taxon>Thermoplasmatota</taxon>
        <taxon>Thermoplasmata</taxon>
        <taxon>Candidatus Thermoprofundales</taxon>
    </lineage>
</organism>
<protein>
    <recommendedName>
        <fullName evidence="5">Cystathionine beta-lyase</fullName>
    </recommendedName>
</protein>
<dbReference type="AlphaFoldDB" id="A0A1J5TCN5"/>